<evidence type="ECO:0000313" key="3">
    <source>
        <dbReference type="EMBL" id="MBB6509459.1"/>
    </source>
</evidence>
<dbReference type="PROSITE" id="PS50914">
    <property type="entry name" value="BON"/>
    <property type="match status" value="1"/>
</dbReference>
<dbReference type="Proteomes" id="UP000585437">
    <property type="component" value="Unassembled WGS sequence"/>
</dbReference>
<evidence type="ECO:0000256" key="1">
    <source>
        <dbReference type="SAM" id="MobiDB-lite"/>
    </source>
</evidence>
<feature type="compositionally biased region" description="Basic and acidic residues" evidence="1">
    <location>
        <begin position="1"/>
        <end position="25"/>
    </location>
</feature>
<proteinExistence type="predicted"/>
<evidence type="ECO:0000259" key="2">
    <source>
        <dbReference type="PROSITE" id="PS50914"/>
    </source>
</evidence>
<dbReference type="RefSeq" id="WP_113167415.1">
    <property type="nucleotide sequence ID" value="NZ_JACHBU010000005.1"/>
</dbReference>
<dbReference type="InterPro" id="IPR007055">
    <property type="entry name" value="BON_dom"/>
</dbReference>
<comment type="caution">
    <text evidence="3">The sequence shown here is derived from an EMBL/GenBank/DDBJ whole genome shotgun (WGS) entry which is preliminary data.</text>
</comment>
<dbReference type="Pfam" id="PF04972">
    <property type="entry name" value="BON"/>
    <property type="match status" value="1"/>
</dbReference>
<name>A0A7X0JKS5_9HYPH</name>
<protein>
    <recommendedName>
        <fullName evidence="2">BON domain-containing protein</fullName>
    </recommendedName>
</protein>
<dbReference type="InterPro" id="IPR014004">
    <property type="entry name" value="Transpt-assoc_nodulatn_dom_bac"/>
</dbReference>
<accession>A0A7X0JKS5</accession>
<keyword evidence="4" id="KW-1185">Reference proteome</keyword>
<dbReference type="Gene3D" id="3.30.1340.30">
    <property type="match status" value="1"/>
</dbReference>
<dbReference type="SMART" id="SM00749">
    <property type="entry name" value="BON"/>
    <property type="match status" value="1"/>
</dbReference>
<evidence type="ECO:0000313" key="4">
    <source>
        <dbReference type="Proteomes" id="UP000585437"/>
    </source>
</evidence>
<dbReference type="EMBL" id="JACHBU010000005">
    <property type="protein sequence ID" value="MBB6509459.1"/>
    <property type="molecule type" value="Genomic_DNA"/>
</dbReference>
<organism evidence="3 4">
    <name type="scientific">Rhizobium soli</name>
    <dbReference type="NCBI Taxonomy" id="424798"/>
    <lineage>
        <taxon>Bacteria</taxon>
        <taxon>Pseudomonadati</taxon>
        <taxon>Pseudomonadota</taxon>
        <taxon>Alphaproteobacteria</taxon>
        <taxon>Hyphomicrobiales</taxon>
        <taxon>Rhizobiaceae</taxon>
        <taxon>Rhizobium/Agrobacterium group</taxon>
        <taxon>Rhizobium</taxon>
    </lineage>
</organism>
<sequence length="165" mass="17781">MPAPRKPDDISREEDFRDYDDRNIDEGWPYDDAAGAGARPVGNAAYGEPAANFESDRNEGYQVEGIEADGQQERLVDSDTPATIGVEESDDLEERITDAIESLDIAMMDAIDVHVDDGEVTLEGLVDEASAVRIIAAKVKSIAGVKSVVNNLRAGGVDGRMPDED</sequence>
<feature type="domain" description="BON" evidence="2">
    <location>
        <begin position="88"/>
        <end position="156"/>
    </location>
</feature>
<dbReference type="AlphaFoldDB" id="A0A7X0JKS5"/>
<reference evidence="3 4" key="1">
    <citation type="submission" date="2020-08" db="EMBL/GenBank/DDBJ databases">
        <title>The Agave Microbiome: Exploring the role of microbial communities in plant adaptations to desert environments.</title>
        <authorList>
            <person name="Partida-Martinez L.P."/>
        </authorList>
    </citation>
    <scope>NUCLEOTIDE SEQUENCE [LARGE SCALE GENOMIC DNA]</scope>
    <source>
        <strain evidence="3 4">AS3.12</strain>
    </source>
</reference>
<gene>
    <name evidence="3" type="ORF">F4695_002827</name>
</gene>
<feature type="region of interest" description="Disordered" evidence="1">
    <location>
        <begin position="1"/>
        <end position="48"/>
    </location>
</feature>